<evidence type="ECO:0000313" key="5">
    <source>
        <dbReference type="Proteomes" id="UP000002051"/>
    </source>
</evidence>
<feature type="region of interest" description="Disordered" evidence="1">
    <location>
        <begin position="1"/>
        <end position="146"/>
    </location>
</feature>
<accession>A0A072UU31</accession>
<evidence type="ECO:0000256" key="1">
    <source>
        <dbReference type="SAM" id="MobiDB-lite"/>
    </source>
</evidence>
<proteinExistence type="predicted"/>
<dbReference type="Proteomes" id="UP000265566">
    <property type="component" value="Chromosome 3"/>
</dbReference>
<dbReference type="OrthoDB" id="1935372at2759"/>
<dbReference type="EnsemblPlants" id="KEH33344">
    <property type="protein sequence ID" value="KEH33344"/>
    <property type="gene ID" value="MTR_3g436080"/>
</dbReference>
<keyword evidence="5" id="KW-1185">Reference proteome</keyword>
<dbReference type="EMBL" id="PSQE01000003">
    <property type="protein sequence ID" value="RHN66406.1"/>
    <property type="molecule type" value="Genomic_DNA"/>
</dbReference>
<dbReference type="PANTHER" id="PTHR33912:SF3">
    <property type="entry name" value="OS01G0939400 PROTEIN"/>
    <property type="match status" value="1"/>
</dbReference>
<dbReference type="EMBL" id="CM001219">
    <property type="protein sequence ID" value="KEH33344.1"/>
    <property type="molecule type" value="Genomic_DNA"/>
</dbReference>
<evidence type="ECO:0000313" key="4">
    <source>
        <dbReference type="EnsemblPlants" id="KEH33344"/>
    </source>
</evidence>
<feature type="compositionally biased region" description="Polar residues" evidence="1">
    <location>
        <begin position="77"/>
        <end position="87"/>
    </location>
</feature>
<reference evidence="4" key="3">
    <citation type="submission" date="2015-04" db="UniProtKB">
        <authorList>
            <consortium name="EnsemblPlants"/>
        </authorList>
    </citation>
    <scope>IDENTIFICATION</scope>
    <source>
        <strain evidence="4">cv. Jemalong A17</strain>
    </source>
</reference>
<dbReference type="PANTHER" id="PTHR33912">
    <property type="entry name" value="OS01G0939400 PROTEIN"/>
    <property type="match status" value="1"/>
</dbReference>
<evidence type="ECO:0000313" key="3">
    <source>
        <dbReference type="EMBL" id="RHN66406.1"/>
    </source>
</evidence>
<organism evidence="2 5">
    <name type="scientific">Medicago truncatula</name>
    <name type="common">Barrel medic</name>
    <name type="synonym">Medicago tribuloides</name>
    <dbReference type="NCBI Taxonomy" id="3880"/>
    <lineage>
        <taxon>Eukaryota</taxon>
        <taxon>Viridiplantae</taxon>
        <taxon>Streptophyta</taxon>
        <taxon>Embryophyta</taxon>
        <taxon>Tracheophyta</taxon>
        <taxon>Spermatophyta</taxon>
        <taxon>Magnoliopsida</taxon>
        <taxon>eudicotyledons</taxon>
        <taxon>Gunneridae</taxon>
        <taxon>Pentapetalae</taxon>
        <taxon>rosids</taxon>
        <taxon>fabids</taxon>
        <taxon>Fabales</taxon>
        <taxon>Fabaceae</taxon>
        <taxon>Papilionoideae</taxon>
        <taxon>50 kb inversion clade</taxon>
        <taxon>NPAAA clade</taxon>
        <taxon>Hologalegina</taxon>
        <taxon>IRL clade</taxon>
        <taxon>Trifolieae</taxon>
        <taxon>Medicago</taxon>
    </lineage>
</organism>
<sequence>MSLVDYASSSDDDDVPEPTEEQRNQKQKPQLPQQPQPPQNLTKSGSSSNQRLENKPQSSSSSVEKLPDASLLLNSPAVPSSLMNASDHSSRVAAAQAENASRKRDSNGKASSSNRRKVPRANPPRSRNIPETAAGMLVPPQLSGRKNVVTEDISKLFVRKH</sequence>
<reference evidence="2 5" key="2">
    <citation type="journal article" date="2014" name="BMC Genomics">
        <title>An improved genome release (version Mt4.0) for the model legume Medicago truncatula.</title>
        <authorList>
            <person name="Tang H."/>
            <person name="Krishnakumar V."/>
            <person name="Bidwell S."/>
            <person name="Rosen B."/>
            <person name="Chan A."/>
            <person name="Zhou S."/>
            <person name="Gentzbittel L."/>
            <person name="Childs K.L."/>
            <person name="Yandell M."/>
            <person name="Gundlach H."/>
            <person name="Mayer K.F."/>
            <person name="Schwartz D.C."/>
            <person name="Town C.D."/>
        </authorList>
    </citation>
    <scope>GENOME REANNOTATION</scope>
    <source>
        <strain evidence="2">A17</strain>
        <strain evidence="4 5">cv. Jemalong A17</strain>
    </source>
</reference>
<dbReference type="HOGENOM" id="CLU_111322_0_0_1"/>
<reference evidence="6" key="4">
    <citation type="journal article" date="2018" name="Nat. Plants">
        <title>Whole-genome landscape of Medicago truncatula symbiotic genes.</title>
        <authorList>
            <person name="Pecrix Y."/>
            <person name="Staton S.E."/>
            <person name="Sallet E."/>
            <person name="Lelandais-Briere C."/>
            <person name="Moreau S."/>
            <person name="Carrere S."/>
            <person name="Blein T."/>
            <person name="Jardinaud M.F."/>
            <person name="Latrasse D."/>
            <person name="Zouine M."/>
            <person name="Zahm M."/>
            <person name="Kreplak J."/>
            <person name="Mayjonade B."/>
            <person name="Satge C."/>
            <person name="Perez M."/>
            <person name="Cauet S."/>
            <person name="Marande W."/>
            <person name="Chantry-Darmon C."/>
            <person name="Lopez-Roques C."/>
            <person name="Bouchez O."/>
            <person name="Berard A."/>
            <person name="Debelle F."/>
            <person name="Munos S."/>
            <person name="Bendahmane A."/>
            <person name="Berges H."/>
            <person name="Niebel A."/>
            <person name="Buitink J."/>
            <person name="Frugier F."/>
            <person name="Benhamed M."/>
            <person name="Crespi M."/>
            <person name="Gouzy J."/>
            <person name="Gamas P."/>
        </authorList>
    </citation>
    <scope>NUCLEOTIDE SEQUENCE [LARGE SCALE GENOMIC DNA]</scope>
    <source>
        <strain evidence="6">cv. Jemalong A17</strain>
    </source>
</reference>
<reference evidence="2 5" key="1">
    <citation type="journal article" date="2011" name="Nature">
        <title>The Medicago genome provides insight into the evolution of rhizobial symbioses.</title>
        <authorList>
            <person name="Young N.D."/>
            <person name="Debelle F."/>
            <person name="Oldroyd G.E."/>
            <person name="Geurts R."/>
            <person name="Cannon S.B."/>
            <person name="Udvardi M.K."/>
            <person name="Benedito V.A."/>
            <person name="Mayer K.F."/>
            <person name="Gouzy J."/>
            <person name="Schoof H."/>
            <person name="Van de Peer Y."/>
            <person name="Proost S."/>
            <person name="Cook D.R."/>
            <person name="Meyers B.C."/>
            <person name="Spannagl M."/>
            <person name="Cheung F."/>
            <person name="De Mita S."/>
            <person name="Krishnakumar V."/>
            <person name="Gundlach H."/>
            <person name="Zhou S."/>
            <person name="Mudge J."/>
            <person name="Bharti A.K."/>
            <person name="Murray J.D."/>
            <person name="Naoumkina M.A."/>
            <person name="Rosen B."/>
            <person name="Silverstein K.A."/>
            <person name="Tang H."/>
            <person name="Rombauts S."/>
            <person name="Zhao P.X."/>
            <person name="Zhou P."/>
            <person name="Barbe V."/>
            <person name="Bardou P."/>
            <person name="Bechner M."/>
            <person name="Bellec A."/>
            <person name="Berger A."/>
            <person name="Berges H."/>
            <person name="Bidwell S."/>
            <person name="Bisseling T."/>
            <person name="Choisne N."/>
            <person name="Couloux A."/>
            <person name="Denny R."/>
            <person name="Deshpande S."/>
            <person name="Dai X."/>
            <person name="Doyle J.J."/>
            <person name="Dudez A.M."/>
            <person name="Farmer A.D."/>
            <person name="Fouteau S."/>
            <person name="Franken C."/>
            <person name="Gibelin C."/>
            <person name="Gish J."/>
            <person name="Goldstein S."/>
            <person name="Gonzalez A.J."/>
            <person name="Green P.J."/>
            <person name="Hallab A."/>
            <person name="Hartog M."/>
            <person name="Hua A."/>
            <person name="Humphray S.J."/>
            <person name="Jeong D.H."/>
            <person name="Jing Y."/>
            <person name="Jocker A."/>
            <person name="Kenton S.M."/>
            <person name="Kim D.J."/>
            <person name="Klee K."/>
            <person name="Lai H."/>
            <person name="Lang C."/>
            <person name="Lin S."/>
            <person name="Macmil S.L."/>
            <person name="Magdelenat G."/>
            <person name="Matthews L."/>
            <person name="McCorrison J."/>
            <person name="Monaghan E.L."/>
            <person name="Mun J.H."/>
            <person name="Najar F.Z."/>
            <person name="Nicholson C."/>
            <person name="Noirot C."/>
            <person name="O'Bleness M."/>
            <person name="Paule C.R."/>
            <person name="Poulain J."/>
            <person name="Prion F."/>
            <person name="Qin B."/>
            <person name="Qu C."/>
            <person name="Retzel E.F."/>
            <person name="Riddle C."/>
            <person name="Sallet E."/>
            <person name="Samain S."/>
            <person name="Samson N."/>
            <person name="Sanders I."/>
            <person name="Saurat O."/>
            <person name="Scarpelli C."/>
            <person name="Schiex T."/>
            <person name="Segurens B."/>
            <person name="Severin A.J."/>
            <person name="Sherrier D.J."/>
            <person name="Shi R."/>
            <person name="Sims S."/>
            <person name="Singer S.R."/>
            <person name="Sinharoy S."/>
            <person name="Sterck L."/>
            <person name="Viollet A."/>
            <person name="Wang B.B."/>
            <person name="Wang K."/>
            <person name="Wang M."/>
            <person name="Wang X."/>
            <person name="Warfsmann J."/>
            <person name="Weissenbach J."/>
            <person name="White D.D."/>
            <person name="White J.D."/>
            <person name="Wiley G.B."/>
            <person name="Wincker P."/>
            <person name="Xing Y."/>
            <person name="Yang L."/>
            <person name="Yao Z."/>
            <person name="Ying F."/>
            <person name="Zhai J."/>
            <person name="Zhou L."/>
            <person name="Zuber A."/>
            <person name="Denarie J."/>
            <person name="Dixon R.A."/>
            <person name="May G.D."/>
            <person name="Schwartz D.C."/>
            <person name="Rogers J."/>
            <person name="Quetier F."/>
            <person name="Town C.D."/>
            <person name="Roe B.A."/>
        </authorList>
    </citation>
    <scope>NUCLEOTIDE SEQUENCE [LARGE SCALE GENOMIC DNA]</scope>
    <source>
        <strain evidence="2">A17</strain>
        <strain evidence="4 5">cv. Jemalong A17</strain>
    </source>
</reference>
<feature type="compositionally biased region" description="Acidic residues" evidence="1">
    <location>
        <begin position="10"/>
        <end position="19"/>
    </location>
</feature>
<dbReference type="Proteomes" id="UP000002051">
    <property type="component" value="Chromosome 3"/>
</dbReference>
<name>A0A072UU31_MEDTR</name>
<gene>
    <name evidence="4" type="primary">25490434</name>
    <name evidence="2" type="ordered locus">MTR_3g436080</name>
    <name evidence="3" type="ORF">MtrunA17_Chr3g0090561</name>
</gene>
<dbReference type="AlphaFoldDB" id="A0A072UU31"/>
<dbReference type="KEGG" id="mtr:25490434"/>
<feature type="compositionally biased region" description="Polar residues" evidence="1">
    <location>
        <begin position="42"/>
        <end position="63"/>
    </location>
</feature>
<dbReference type="InterPro" id="IPR040381">
    <property type="entry name" value="At4g14450-like"/>
</dbReference>
<evidence type="ECO:0000313" key="2">
    <source>
        <dbReference type="EMBL" id="KEH33344.1"/>
    </source>
</evidence>
<protein>
    <submittedName>
        <fullName evidence="2 4">Uncharacterized protein</fullName>
    </submittedName>
</protein>
<dbReference type="Gramene" id="rna14377">
    <property type="protein sequence ID" value="RHN66406.1"/>
    <property type="gene ID" value="gene14377"/>
</dbReference>
<dbReference type="STRING" id="3880.A0A072UU31"/>
<reference evidence="3" key="5">
    <citation type="journal article" date="2018" name="Nat. Plants">
        <title>Whole-genome landscape of Medicago truncatula symbiotic genes.</title>
        <authorList>
            <person name="Pecrix Y."/>
            <person name="Gamas P."/>
            <person name="Carrere S."/>
        </authorList>
    </citation>
    <scope>NUCLEOTIDE SEQUENCE</scope>
    <source>
        <tissue evidence="3">Leaves</tissue>
    </source>
</reference>
<evidence type="ECO:0000313" key="6">
    <source>
        <dbReference type="Proteomes" id="UP000265566"/>
    </source>
</evidence>